<protein>
    <submittedName>
        <fullName evidence="2">MCE family protein</fullName>
    </submittedName>
</protein>
<dbReference type="PROSITE" id="PS51257">
    <property type="entry name" value="PROKAR_LIPOPROTEIN"/>
    <property type="match status" value="1"/>
</dbReference>
<keyword evidence="3" id="KW-1185">Reference proteome</keyword>
<accession>A0A2T4UFK5</accession>
<gene>
    <name evidence="2" type="ORF">C7Y72_16595</name>
</gene>
<dbReference type="PANTHER" id="PTHR33371">
    <property type="entry name" value="INTERMEMBRANE PHOSPHOLIPID TRANSPORT SYSTEM BINDING PROTEIN MLAD-RELATED"/>
    <property type="match status" value="1"/>
</dbReference>
<dbReference type="InterPro" id="IPR003399">
    <property type="entry name" value="Mce/MlaD"/>
</dbReference>
<evidence type="ECO:0000313" key="3">
    <source>
        <dbReference type="Proteomes" id="UP000240739"/>
    </source>
</evidence>
<dbReference type="AlphaFoldDB" id="A0A2T4UFK5"/>
<sequence length="513" mass="55502">MVKQAPTVGRLLVMVGFALSCFGLLLFLWVAFGGPTPLKPQGYRFTTSFGEATQLAVEADVRISGVSVGKVKEITPNKSTGRSDTVIELEPRYAPLKRDTKAILRQKTLLGETYVELTPGTRGAGTVPEGGRLPAGQVSPTVELDEIFRAFDPRTRTAFQNWIQTLAVASDGRGRDISDALGNLAPFSQDTNELLRILNSQSATVRRLVRNGGEVFDALSERRGQLAGLITNGNRVFETTARRDAELADTFRILPTFQREATRTVRRLTTFADDTDPLIDQLRPAARQLSPTLVDLSALAPDLKALFRDLDPLITASRRGLPATERFLDDLKPFLGESDPVTRQLNPILDFLGMYRNEVGAFFANTVAATQASNIPPGGDVTTKVHYLRTTNPLNPEVLAVYPRRLSTNRSNPYPLPGAFNDIKDGLKVFEDRHCRNGLVPTLGGLGDTLSGLVPPALRANIVKFVFGGAIADVVAPPCTKQGQFTIGGKTTDFPQIGASTSATAGASRATTK</sequence>
<dbReference type="InterPro" id="IPR052336">
    <property type="entry name" value="MlaD_Phospholipid_Transporter"/>
</dbReference>
<comment type="caution">
    <text evidence="2">The sequence shown here is derived from an EMBL/GenBank/DDBJ whole genome shotgun (WGS) entry which is preliminary data.</text>
</comment>
<name>A0A2T4UFK5_9ACTN</name>
<evidence type="ECO:0000313" key="2">
    <source>
        <dbReference type="EMBL" id="PTL56567.1"/>
    </source>
</evidence>
<dbReference type="Proteomes" id="UP000240739">
    <property type="component" value="Unassembled WGS sequence"/>
</dbReference>
<dbReference type="OrthoDB" id="4510799at2"/>
<dbReference type="PANTHER" id="PTHR33371:SF4">
    <property type="entry name" value="INTERMEMBRANE PHOSPHOLIPID TRANSPORT SYSTEM BINDING PROTEIN MLAD"/>
    <property type="match status" value="1"/>
</dbReference>
<evidence type="ECO:0000259" key="1">
    <source>
        <dbReference type="Pfam" id="PF02470"/>
    </source>
</evidence>
<reference evidence="2 3" key="1">
    <citation type="submission" date="2018-03" db="EMBL/GenBank/DDBJ databases">
        <title>Aquarubrobacter algicola gen. nov., sp. nov., a novel actinobacterium isolated from shallow eutrophic lake during the end of cyanobacterial harmful algal blooms.</title>
        <authorList>
            <person name="Chun S.J."/>
        </authorList>
    </citation>
    <scope>NUCLEOTIDE SEQUENCE [LARGE SCALE GENOMIC DNA]</scope>
    <source>
        <strain evidence="2 3">Seoho-28</strain>
    </source>
</reference>
<dbReference type="RefSeq" id="WP_107570286.1">
    <property type="nucleotide sequence ID" value="NZ_PYYB01000002.1"/>
</dbReference>
<organism evidence="2 3">
    <name type="scientific">Paraconexibacter algicola</name>
    <dbReference type="NCBI Taxonomy" id="2133960"/>
    <lineage>
        <taxon>Bacteria</taxon>
        <taxon>Bacillati</taxon>
        <taxon>Actinomycetota</taxon>
        <taxon>Thermoleophilia</taxon>
        <taxon>Solirubrobacterales</taxon>
        <taxon>Paraconexibacteraceae</taxon>
        <taxon>Paraconexibacter</taxon>
    </lineage>
</organism>
<proteinExistence type="predicted"/>
<dbReference type="Pfam" id="PF02470">
    <property type="entry name" value="MlaD"/>
    <property type="match status" value="1"/>
</dbReference>
<dbReference type="EMBL" id="PYYB01000002">
    <property type="protein sequence ID" value="PTL56567.1"/>
    <property type="molecule type" value="Genomic_DNA"/>
</dbReference>
<feature type="domain" description="Mce/MlaD" evidence="1">
    <location>
        <begin position="41"/>
        <end position="120"/>
    </location>
</feature>